<reference evidence="3" key="1">
    <citation type="submission" date="2021-11" db="EMBL/GenBank/DDBJ databases">
        <title>Purpureocillium_takamizusanense_genome.</title>
        <authorList>
            <person name="Nguyen N.-H."/>
        </authorList>
    </citation>
    <scope>NUCLEOTIDE SEQUENCE</scope>
    <source>
        <strain evidence="3">PT3</strain>
    </source>
</reference>
<dbReference type="GeneID" id="72067442"/>
<dbReference type="OrthoDB" id="2308815at2759"/>
<feature type="compositionally biased region" description="Acidic residues" evidence="2">
    <location>
        <begin position="567"/>
        <end position="591"/>
    </location>
</feature>
<feature type="compositionally biased region" description="Basic and acidic residues" evidence="2">
    <location>
        <begin position="263"/>
        <end position="275"/>
    </location>
</feature>
<feature type="compositionally biased region" description="Low complexity" evidence="2">
    <location>
        <begin position="364"/>
        <end position="373"/>
    </location>
</feature>
<dbReference type="GO" id="GO:0003824">
    <property type="term" value="F:catalytic activity"/>
    <property type="evidence" value="ECO:0007669"/>
    <property type="project" value="InterPro"/>
</dbReference>
<dbReference type="InterPro" id="IPR050509">
    <property type="entry name" value="CoA-transferase_III"/>
</dbReference>
<dbReference type="KEGG" id="ptkz:JDV02_005493"/>
<dbReference type="PANTHER" id="PTHR48228:SF4">
    <property type="entry name" value="BLR3030 PROTEIN"/>
    <property type="match status" value="1"/>
</dbReference>
<feature type="compositionally biased region" description="Basic and acidic residues" evidence="2">
    <location>
        <begin position="642"/>
        <end position="658"/>
    </location>
</feature>
<feature type="region of interest" description="Disordered" evidence="2">
    <location>
        <begin position="25"/>
        <end position="65"/>
    </location>
</feature>
<evidence type="ECO:0008006" key="5">
    <source>
        <dbReference type="Google" id="ProtNLM"/>
    </source>
</evidence>
<evidence type="ECO:0000256" key="1">
    <source>
        <dbReference type="ARBA" id="ARBA00008383"/>
    </source>
</evidence>
<name>A0A9Q8QHI7_9HYPO</name>
<comment type="similarity">
    <text evidence="1">Belongs to the CoA-transferase III family.</text>
</comment>
<feature type="region of interest" description="Disordered" evidence="2">
    <location>
        <begin position="692"/>
        <end position="738"/>
    </location>
</feature>
<dbReference type="Pfam" id="PF02515">
    <property type="entry name" value="CoA_transf_3"/>
    <property type="match status" value="1"/>
</dbReference>
<feature type="compositionally biased region" description="Low complexity" evidence="2">
    <location>
        <begin position="111"/>
        <end position="137"/>
    </location>
</feature>
<feature type="region of interest" description="Disordered" evidence="2">
    <location>
        <begin position="641"/>
        <end position="667"/>
    </location>
</feature>
<evidence type="ECO:0000313" key="4">
    <source>
        <dbReference type="Proteomes" id="UP000829364"/>
    </source>
</evidence>
<feature type="region of interest" description="Disordered" evidence="2">
    <location>
        <begin position="98"/>
        <end position="144"/>
    </location>
</feature>
<feature type="region of interest" description="Disordered" evidence="2">
    <location>
        <begin position="231"/>
        <end position="304"/>
    </location>
</feature>
<dbReference type="RefSeq" id="XP_047842782.1">
    <property type="nucleotide sequence ID" value="XM_047986799.1"/>
</dbReference>
<feature type="compositionally biased region" description="Basic and acidic residues" evidence="2">
    <location>
        <begin position="548"/>
        <end position="566"/>
    </location>
</feature>
<keyword evidence="4" id="KW-1185">Reference proteome</keyword>
<dbReference type="EMBL" id="CP086357">
    <property type="protein sequence ID" value="UNI19301.1"/>
    <property type="molecule type" value="Genomic_DNA"/>
</dbReference>
<dbReference type="AlphaFoldDB" id="A0A9Q8QHI7"/>
<feature type="compositionally biased region" description="Low complexity" evidence="2">
    <location>
        <begin position="695"/>
        <end position="720"/>
    </location>
</feature>
<dbReference type="PANTHER" id="PTHR48228">
    <property type="entry name" value="SUCCINYL-COA--D-CITRAMALATE COA-TRANSFERASE"/>
    <property type="match status" value="1"/>
</dbReference>
<feature type="compositionally biased region" description="Polar residues" evidence="2">
    <location>
        <begin position="276"/>
        <end position="297"/>
    </location>
</feature>
<gene>
    <name evidence="3" type="ORF">JDV02_005493</name>
</gene>
<feature type="compositionally biased region" description="Acidic residues" evidence="2">
    <location>
        <begin position="33"/>
        <end position="48"/>
    </location>
</feature>
<accession>A0A9Q8QHI7</accession>
<feature type="region of interest" description="Disordered" evidence="2">
    <location>
        <begin position="548"/>
        <end position="603"/>
    </location>
</feature>
<dbReference type="Proteomes" id="UP000829364">
    <property type="component" value="Chromosome 4"/>
</dbReference>
<dbReference type="SUPFAM" id="SSF89796">
    <property type="entry name" value="CoA-transferase family III (CaiB/BaiF)"/>
    <property type="match status" value="1"/>
</dbReference>
<dbReference type="InterPro" id="IPR023606">
    <property type="entry name" value="CoA-Trfase_III_dom_1_sf"/>
</dbReference>
<dbReference type="Gene3D" id="3.40.50.10540">
    <property type="entry name" value="Crotonobetainyl-coa:carnitine coa-transferase, domain 1"/>
    <property type="match status" value="1"/>
</dbReference>
<organism evidence="3 4">
    <name type="scientific">Purpureocillium takamizusanense</name>
    <dbReference type="NCBI Taxonomy" id="2060973"/>
    <lineage>
        <taxon>Eukaryota</taxon>
        <taxon>Fungi</taxon>
        <taxon>Dikarya</taxon>
        <taxon>Ascomycota</taxon>
        <taxon>Pezizomycotina</taxon>
        <taxon>Sordariomycetes</taxon>
        <taxon>Hypocreomycetidae</taxon>
        <taxon>Hypocreales</taxon>
        <taxon>Ophiocordycipitaceae</taxon>
        <taxon>Purpureocillium</taxon>
    </lineage>
</organism>
<evidence type="ECO:0000313" key="3">
    <source>
        <dbReference type="EMBL" id="UNI19301.1"/>
    </source>
</evidence>
<feature type="compositionally biased region" description="Acidic residues" evidence="2">
    <location>
        <begin position="235"/>
        <end position="253"/>
    </location>
</feature>
<proteinExistence type="inferred from homology"/>
<dbReference type="InterPro" id="IPR003673">
    <property type="entry name" value="CoA-Trfase_fam_III"/>
</dbReference>
<protein>
    <recommendedName>
        <fullName evidence="5">CoA-transferase family III</fullName>
    </recommendedName>
</protein>
<evidence type="ECO:0000256" key="2">
    <source>
        <dbReference type="SAM" id="MobiDB-lite"/>
    </source>
</evidence>
<sequence length="779" mass="80599">MPPPPDRSALSPRAIVRDLWTTALGLPPALLDPDPDPGSDGDDDDGDDGGPLVLPGLDGRTESLAGVDVEQPALPSSFRIGALAQSVVALAGLAAALADSTRPPSPPPPTTTAAREASQNAAVDAAASSPSSSSPSSTHRLRLPKVTVPLRHAVAEFQSERLYTLVPHHTSSASSPSPSSSSPCPAAAAAAAVVGGLYATPLDGSAVRIHDALPNHARAALDLLGLGGPAGPYAADDDDDDGDDGSSAADDEAAAAAAARLKSGGEQRGRDRDCNANESNGIDNCKGDTNSTSTSTSRQHRAVSRADIARRVALHTSLQLEHLAHETPSGAVLYALRSYAQWDAHPQAAHTPDSPVLIRRIAMPSSSSSSSPSPSWPLRPIPSSSSSPLTSDQHTTPRGCLAGLRVLELSRIIAAPVAGRTLAAHGASVLWLTSPTLPTLPALDVDLARGKRTIQLDLDSAAEDDHPGQQMRLLHALIRDADVVIQGYRPGSLAARFGLTPEHLARINPRLAVVANLSAFGPAGPWAGRRGFDSLVQTCTGMNVSEAAHRAGRADDDDDHYHIDEHDHDDDDEQDHNDDSDNDDDNEDNGDETNRKAHHHHHPPALPLPCQALDHASGHLLAAGICAALYRRAAAAAAAPDVDGHGYGHGDGHRHGDGGDGDGSSSGPYIVDVSLSATARYLRSLGQYPGARGFSSVSSSSSPPSSTSSLAAHAGQAAADGGDHLHGGGGDGTQDDFFETRETGLGTLTAVRHSAAVEGRRVGWDVMPKPLGSDEPRWP</sequence>
<feature type="region of interest" description="Disordered" evidence="2">
    <location>
        <begin position="363"/>
        <end position="395"/>
    </location>
</feature>